<keyword evidence="4" id="KW-1185">Reference proteome</keyword>
<dbReference type="RefSeq" id="WP_131012331.1">
    <property type="nucleotide sequence ID" value="NZ_SIRE01000004.1"/>
</dbReference>
<evidence type="ECO:0000313" key="3">
    <source>
        <dbReference type="EMBL" id="TBL80729.1"/>
    </source>
</evidence>
<feature type="region of interest" description="Disordered" evidence="1">
    <location>
        <begin position="1"/>
        <end position="59"/>
    </location>
</feature>
<dbReference type="Proteomes" id="UP000293142">
    <property type="component" value="Unassembled WGS sequence"/>
</dbReference>
<keyword evidence="2" id="KW-0472">Membrane</keyword>
<proteinExistence type="predicted"/>
<evidence type="ECO:0000313" key="4">
    <source>
        <dbReference type="Proteomes" id="UP000293142"/>
    </source>
</evidence>
<feature type="transmembrane region" description="Helical" evidence="2">
    <location>
        <begin position="64"/>
        <end position="82"/>
    </location>
</feature>
<organism evidence="3 4">
    <name type="scientific">Paenibacillus thalictri</name>
    <dbReference type="NCBI Taxonomy" id="2527873"/>
    <lineage>
        <taxon>Bacteria</taxon>
        <taxon>Bacillati</taxon>
        <taxon>Bacillota</taxon>
        <taxon>Bacilli</taxon>
        <taxon>Bacillales</taxon>
        <taxon>Paenibacillaceae</taxon>
        <taxon>Paenibacillus</taxon>
    </lineage>
</organism>
<dbReference type="OrthoDB" id="2991747at2"/>
<dbReference type="EMBL" id="SIRE01000004">
    <property type="protein sequence ID" value="TBL80729.1"/>
    <property type="molecule type" value="Genomic_DNA"/>
</dbReference>
<evidence type="ECO:0000256" key="1">
    <source>
        <dbReference type="SAM" id="MobiDB-lite"/>
    </source>
</evidence>
<accession>A0A4Q9DUS9</accession>
<evidence type="ECO:0000256" key="2">
    <source>
        <dbReference type="SAM" id="Phobius"/>
    </source>
</evidence>
<keyword evidence="2" id="KW-0812">Transmembrane</keyword>
<dbReference type="AlphaFoldDB" id="A0A4Q9DUS9"/>
<reference evidence="3 4" key="1">
    <citation type="submission" date="2019-02" db="EMBL/GenBank/DDBJ databases">
        <title>Paenibacillus sp. nov., isolated from surface-sterilized tissue of Thalictrum simplex L.</title>
        <authorList>
            <person name="Tuo L."/>
        </authorList>
    </citation>
    <scope>NUCLEOTIDE SEQUENCE [LARGE SCALE GENOMIC DNA]</scope>
    <source>
        <strain evidence="3 4">N2SHLJ1</strain>
    </source>
</reference>
<feature type="transmembrane region" description="Helical" evidence="2">
    <location>
        <begin position="102"/>
        <end position="123"/>
    </location>
</feature>
<feature type="compositionally biased region" description="Polar residues" evidence="1">
    <location>
        <begin position="1"/>
        <end position="58"/>
    </location>
</feature>
<protein>
    <submittedName>
        <fullName evidence="3">Uncharacterized protein</fullName>
    </submittedName>
</protein>
<comment type="caution">
    <text evidence="3">The sequence shown here is derived from an EMBL/GenBank/DDBJ whole genome shotgun (WGS) entry which is preliminary data.</text>
</comment>
<sequence>MPSSASSTPAKDRTTNSADNQRVSSNVSGAADSSKSEATGNPTTQKAYNSSTSAYQGSKTGGSIWPTIGAFAAGTFLGSMLHPWGGDYNDAAGGSAHQNFSFFALLIDLIVIGMIVCVGLYIFRRAKGR</sequence>
<name>A0A4Q9DUS9_9BACL</name>
<gene>
    <name evidence="3" type="ORF">EYB31_05755</name>
</gene>
<keyword evidence="2" id="KW-1133">Transmembrane helix</keyword>